<evidence type="ECO:0000256" key="1">
    <source>
        <dbReference type="SAM" id="Coils"/>
    </source>
</evidence>
<name>A8RC31_9FIRM</name>
<dbReference type="RefSeq" id="WP_004799613.1">
    <property type="nucleotide sequence ID" value="NZ_DS483475.1"/>
</dbReference>
<dbReference type="AlphaFoldDB" id="A8RC31"/>
<reference evidence="2 3" key="1">
    <citation type="submission" date="2007-09" db="EMBL/GenBank/DDBJ databases">
        <title>Draft genome sequence of Eubacterium dolichum (DSM 3991).</title>
        <authorList>
            <person name="Sudarsanam P."/>
            <person name="Ley R."/>
            <person name="Guruge J."/>
            <person name="Turnbaugh P.J."/>
            <person name="Mahowald M."/>
            <person name="Liep D."/>
            <person name="Gordon J."/>
        </authorList>
    </citation>
    <scope>NUCLEOTIDE SEQUENCE [LARGE SCALE GENOMIC DNA]</scope>
    <source>
        <strain evidence="2 3">DSM 3991</strain>
    </source>
</reference>
<reference evidence="2 3" key="2">
    <citation type="submission" date="2007-09" db="EMBL/GenBank/DDBJ databases">
        <authorList>
            <person name="Fulton L."/>
            <person name="Clifton S."/>
            <person name="Fulton B."/>
            <person name="Xu J."/>
            <person name="Minx P."/>
            <person name="Pepin K.H."/>
            <person name="Johnson M."/>
            <person name="Thiruvilangam P."/>
            <person name="Bhonagiri V."/>
            <person name="Nash W.E."/>
            <person name="Mardis E.R."/>
            <person name="Wilson R.K."/>
        </authorList>
    </citation>
    <scope>NUCLEOTIDE SEQUENCE [LARGE SCALE GENOMIC DNA]</scope>
    <source>
        <strain evidence="2 3">DSM 3991</strain>
    </source>
</reference>
<feature type="coiled-coil region" evidence="1">
    <location>
        <begin position="37"/>
        <end position="71"/>
    </location>
</feature>
<dbReference type="EMBL" id="ABAW02000019">
    <property type="protein sequence ID" value="EDP11333.1"/>
    <property type="molecule type" value="Genomic_DNA"/>
</dbReference>
<dbReference type="STRING" id="428127.EUBDOL_01253"/>
<protein>
    <submittedName>
        <fullName evidence="2">Uncharacterized protein</fullName>
    </submittedName>
</protein>
<dbReference type="Proteomes" id="UP000004090">
    <property type="component" value="Unassembled WGS sequence"/>
</dbReference>
<comment type="caution">
    <text evidence="2">The sequence shown here is derived from an EMBL/GenBank/DDBJ whole genome shotgun (WGS) entry which is preliminary data.</text>
</comment>
<evidence type="ECO:0000313" key="2">
    <source>
        <dbReference type="EMBL" id="EDP11333.1"/>
    </source>
</evidence>
<dbReference type="HOGENOM" id="CLU_2733998_0_0_9"/>
<evidence type="ECO:0000313" key="3">
    <source>
        <dbReference type="Proteomes" id="UP000004090"/>
    </source>
</evidence>
<proteinExistence type="predicted"/>
<accession>A8RC31</accession>
<keyword evidence="1" id="KW-0175">Coiled coil</keyword>
<sequence length="71" mass="7756">MDVKKDRKITVLTISLTCSVALNFGLGIISHSNANKAADAIDQIMIAEEKVSDVRQELASLKEVKQVEEAK</sequence>
<dbReference type="GeneID" id="92793483"/>
<organism evidence="2 3">
    <name type="scientific">Amedibacillus dolichus DSM 3991</name>
    <dbReference type="NCBI Taxonomy" id="428127"/>
    <lineage>
        <taxon>Bacteria</taxon>
        <taxon>Bacillati</taxon>
        <taxon>Bacillota</taxon>
        <taxon>Erysipelotrichia</taxon>
        <taxon>Erysipelotrichales</taxon>
        <taxon>Erysipelotrichaceae</taxon>
        <taxon>Amedibacillus</taxon>
    </lineage>
</organism>
<gene>
    <name evidence="2" type="ORF">EUBDOL_01253</name>
</gene>